<dbReference type="Pfam" id="PF08447">
    <property type="entry name" value="PAS_3"/>
    <property type="match status" value="1"/>
</dbReference>
<dbReference type="InterPro" id="IPR000014">
    <property type="entry name" value="PAS"/>
</dbReference>
<feature type="domain" description="PAS" evidence="1">
    <location>
        <begin position="265"/>
        <end position="321"/>
    </location>
</feature>
<dbReference type="SUPFAM" id="SSF55785">
    <property type="entry name" value="PYP-like sensor domain (PAS domain)"/>
    <property type="match status" value="2"/>
</dbReference>
<dbReference type="Pfam" id="PF00563">
    <property type="entry name" value="EAL"/>
    <property type="match status" value="1"/>
</dbReference>
<dbReference type="Gene3D" id="3.30.450.20">
    <property type="entry name" value="PAS domain"/>
    <property type="match status" value="2"/>
</dbReference>
<dbReference type="EMBL" id="JACBYW010000013">
    <property type="protein sequence ID" value="NYH81117.1"/>
    <property type="molecule type" value="Genomic_DNA"/>
</dbReference>
<dbReference type="PROSITE" id="PS50113">
    <property type="entry name" value="PAC"/>
    <property type="match status" value="2"/>
</dbReference>
<dbReference type="SUPFAM" id="SSF141868">
    <property type="entry name" value="EAL domain-like"/>
    <property type="match status" value="1"/>
</dbReference>
<accession>A0A852ZEE1</accession>
<evidence type="ECO:0000313" key="5">
    <source>
        <dbReference type="EMBL" id="NYH81117.1"/>
    </source>
</evidence>
<dbReference type="CDD" id="cd01949">
    <property type="entry name" value="GGDEF"/>
    <property type="match status" value="1"/>
</dbReference>
<dbReference type="NCBIfam" id="TIGR00254">
    <property type="entry name" value="GGDEF"/>
    <property type="match status" value="1"/>
</dbReference>
<dbReference type="PROSITE" id="PS50883">
    <property type="entry name" value="EAL"/>
    <property type="match status" value="1"/>
</dbReference>
<organism evidence="5 6">
    <name type="scientific">Actinopolyspora biskrensis</name>
    <dbReference type="NCBI Taxonomy" id="1470178"/>
    <lineage>
        <taxon>Bacteria</taxon>
        <taxon>Bacillati</taxon>
        <taxon>Actinomycetota</taxon>
        <taxon>Actinomycetes</taxon>
        <taxon>Actinopolysporales</taxon>
        <taxon>Actinopolysporaceae</taxon>
        <taxon>Actinopolyspora</taxon>
    </lineage>
</organism>
<dbReference type="InterPro" id="IPR013655">
    <property type="entry name" value="PAS_fold_3"/>
</dbReference>
<dbReference type="Pfam" id="PF00990">
    <property type="entry name" value="GGDEF"/>
    <property type="match status" value="1"/>
</dbReference>
<dbReference type="InterPro" id="IPR052155">
    <property type="entry name" value="Biofilm_reg_signaling"/>
</dbReference>
<feature type="domain" description="EAL" evidence="3">
    <location>
        <begin position="563"/>
        <end position="816"/>
    </location>
</feature>
<evidence type="ECO:0000259" key="3">
    <source>
        <dbReference type="PROSITE" id="PS50883"/>
    </source>
</evidence>
<dbReference type="PROSITE" id="PS50112">
    <property type="entry name" value="PAS"/>
    <property type="match status" value="1"/>
</dbReference>
<dbReference type="SMART" id="SM00091">
    <property type="entry name" value="PAS"/>
    <property type="match status" value="3"/>
</dbReference>
<dbReference type="InterPro" id="IPR000700">
    <property type="entry name" value="PAS-assoc_C"/>
</dbReference>
<dbReference type="InterPro" id="IPR029787">
    <property type="entry name" value="Nucleotide_cyclase"/>
</dbReference>
<dbReference type="SMART" id="SM00086">
    <property type="entry name" value="PAC"/>
    <property type="match status" value="2"/>
</dbReference>
<dbReference type="SMART" id="SM00267">
    <property type="entry name" value="GGDEF"/>
    <property type="match status" value="1"/>
</dbReference>
<dbReference type="InterPro" id="IPR000160">
    <property type="entry name" value="GGDEF_dom"/>
</dbReference>
<dbReference type="Gene3D" id="3.20.20.450">
    <property type="entry name" value="EAL domain"/>
    <property type="match status" value="1"/>
</dbReference>
<dbReference type="CDD" id="cd01948">
    <property type="entry name" value="EAL"/>
    <property type="match status" value="1"/>
</dbReference>
<sequence length="822" mass="89699">MRRLFLTERGRRTRRVPGAPLSVDDAEVIDPDVVESSHTVVESLPDAPALLSTSDGVVLRATEQAALLLGMDSGGELLGSRITELMLVEGEFARPRGHDSRPWFRALSWSHQQNPLLTVTLLVDVSDLMTPTASLLAYERRKLQNAQRAARMGTWEWDPRTNNTRLSEMFFEITGTPPSTGTTFEHYLDHIHPEDRSRVAACWNQLAEEHTPMEVEHRYIRPDGAMRILLCHGGVADDGEGRPLMVGTAQDVTEQRTALRRMERSSQRFTDLVSLTPVGIGLFDQGQRLVDANDALCELLGYGLEQLRGTNAVGLTHPDDRGIDLTETETRRSPRGHRRAPVQRMLVRSDGQPVYCELHSTPSVQDDGTRFWLVVFQDVTERRRNSEALRFQATHDELTGLPNRGAVKEMLADMRAGGESERSAVLFCDIDNFKRVNDSLGHDAGDDLLVALARRLEGGLPDGCVAARISGDEFVVICVDVDVVGGTGALATRVSGLLNTAVPVRDQLVRVSASVGAAVPDGSDTDGNDLLRFADAAMFEAKGTGPGRVSLAGPALMASANSQLHLEGQLREALHRDQLTLHYQPVVNSEGTVVSAEALLRWPHPERGMLTPGAFLPVADQGGLLREIDRWVLRRALREAAGWPDGAAGPVSVAVNLGGLVPGDHDFVDYVTDCVAEAGIDWSRVVLELVETALVDLPSRPRSAMQALVGRGARFAVDDFGTGFSSLARLKDLPAQIIKVDRKFVSEIHSDSCDFAVAKAVVDMASAIGRECVAEGVENAEQFETLTGTGVDSYQGWFFSHPVPANEFRSMLATGRFRRATT</sequence>
<dbReference type="PANTHER" id="PTHR44757">
    <property type="entry name" value="DIGUANYLATE CYCLASE DGCP"/>
    <property type="match status" value="1"/>
</dbReference>
<proteinExistence type="predicted"/>
<dbReference type="AlphaFoldDB" id="A0A852ZEE1"/>
<dbReference type="SUPFAM" id="SSF55073">
    <property type="entry name" value="Nucleotide cyclase"/>
    <property type="match status" value="1"/>
</dbReference>
<dbReference type="Gene3D" id="2.10.70.100">
    <property type="match status" value="1"/>
</dbReference>
<dbReference type="Pfam" id="PF00989">
    <property type="entry name" value="PAS"/>
    <property type="match status" value="1"/>
</dbReference>
<dbReference type="InterPro" id="IPR035919">
    <property type="entry name" value="EAL_sf"/>
</dbReference>
<dbReference type="InterPro" id="IPR043128">
    <property type="entry name" value="Rev_trsase/Diguanyl_cyclase"/>
</dbReference>
<dbReference type="CDD" id="cd00130">
    <property type="entry name" value="PAS"/>
    <property type="match status" value="2"/>
</dbReference>
<keyword evidence="6" id="KW-1185">Reference proteome</keyword>
<comment type="caution">
    <text evidence="5">The sequence shown here is derived from an EMBL/GenBank/DDBJ whole genome shotgun (WGS) entry which is preliminary data.</text>
</comment>
<feature type="domain" description="GGDEF" evidence="4">
    <location>
        <begin position="421"/>
        <end position="554"/>
    </location>
</feature>
<dbReference type="InterPro" id="IPR001610">
    <property type="entry name" value="PAC"/>
</dbReference>
<dbReference type="Proteomes" id="UP000548304">
    <property type="component" value="Unassembled WGS sequence"/>
</dbReference>
<dbReference type="PROSITE" id="PS50887">
    <property type="entry name" value="GGDEF"/>
    <property type="match status" value="1"/>
</dbReference>
<reference evidence="5 6" key="1">
    <citation type="submission" date="2020-07" db="EMBL/GenBank/DDBJ databases">
        <title>Genomic Encyclopedia of Type Strains, Phase III (KMG-III): the genomes of soil and plant-associated and newly described type strains.</title>
        <authorList>
            <person name="Whitman W."/>
        </authorList>
    </citation>
    <scope>NUCLEOTIDE SEQUENCE [LARGE SCALE GENOMIC DNA]</scope>
    <source>
        <strain evidence="5 6">CECT 8576</strain>
    </source>
</reference>
<dbReference type="Gene3D" id="3.30.70.270">
    <property type="match status" value="1"/>
</dbReference>
<dbReference type="InterPro" id="IPR035965">
    <property type="entry name" value="PAS-like_dom_sf"/>
</dbReference>
<evidence type="ECO:0000313" key="6">
    <source>
        <dbReference type="Proteomes" id="UP000548304"/>
    </source>
</evidence>
<evidence type="ECO:0000259" key="1">
    <source>
        <dbReference type="PROSITE" id="PS50112"/>
    </source>
</evidence>
<feature type="domain" description="PAC" evidence="2">
    <location>
        <begin position="213"/>
        <end position="264"/>
    </location>
</feature>
<feature type="domain" description="PAC" evidence="2">
    <location>
        <begin position="340"/>
        <end position="391"/>
    </location>
</feature>
<dbReference type="RefSeq" id="WP_179537408.1">
    <property type="nucleotide sequence ID" value="NZ_JACBYW010000013.1"/>
</dbReference>
<name>A0A852ZEE1_9ACTN</name>
<evidence type="ECO:0000259" key="4">
    <source>
        <dbReference type="PROSITE" id="PS50887"/>
    </source>
</evidence>
<gene>
    <name evidence="5" type="ORF">FHR84_004495</name>
</gene>
<evidence type="ECO:0000259" key="2">
    <source>
        <dbReference type="PROSITE" id="PS50113"/>
    </source>
</evidence>
<dbReference type="InterPro" id="IPR013767">
    <property type="entry name" value="PAS_fold"/>
</dbReference>
<protein>
    <submittedName>
        <fullName evidence="5">Diguanylate cyclase (GGDEF)-like protein/PAS domain S-box-containing protein</fullName>
    </submittedName>
</protein>
<dbReference type="InterPro" id="IPR001633">
    <property type="entry name" value="EAL_dom"/>
</dbReference>
<dbReference type="NCBIfam" id="TIGR00229">
    <property type="entry name" value="sensory_box"/>
    <property type="match status" value="2"/>
</dbReference>
<dbReference type="SMART" id="SM00052">
    <property type="entry name" value="EAL"/>
    <property type="match status" value="1"/>
</dbReference>
<dbReference type="PANTHER" id="PTHR44757:SF2">
    <property type="entry name" value="BIOFILM ARCHITECTURE MAINTENANCE PROTEIN MBAA"/>
    <property type="match status" value="1"/>
</dbReference>